<name>A0ABY8VIA9_9CORY</name>
<sequence>MIKTTTYAILGALLPLTPALTAPPAEETTLAVVYGINDWLSCAKKPELPWCKG</sequence>
<proteinExistence type="predicted"/>
<dbReference type="RefSeq" id="WP_284826426.1">
    <property type="nucleotide sequence ID" value="NZ_CP126969.1"/>
</dbReference>
<accession>A0ABY8VIA9</accession>
<protein>
    <submittedName>
        <fullName evidence="2">Uncharacterized protein</fullName>
    </submittedName>
</protein>
<gene>
    <name evidence="2" type="ORF">QP027_04790</name>
</gene>
<evidence type="ECO:0000256" key="1">
    <source>
        <dbReference type="SAM" id="SignalP"/>
    </source>
</evidence>
<evidence type="ECO:0000313" key="2">
    <source>
        <dbReference type="EMBL" id="WIM68706.1"/>
    </source>
</evidence>
<feature type="chain" id="PRO_5047077365" evidence="1">
    <location>
        <begin position="22"/>
        <end position="53"/>
    </location>
</feature>
<keyword evidence="1" id="KW-0732">Signal</keyword>
<organism evidence="2 3">
    <name type="scientific">Corynebacterium breve</name>
    <dbReference type="NCBI Taxonomy" id="3049799"/>
    <lineage>
        <taxon>Bacteria</taxon>
        <taxon>Bacillati</taxon>
        <taxon>Actinomycetota</taxon>
        <taxon>Actinomycetes</taxon>
        <taxon>Mycobacteriales</taxon>
        <taxon>Corynebacteriaceae</taxon>
        <taxon>Corynebacterium</taxon>
    </lineage>
</organism>
<evidence type="ECO:0000313" key="3">
    <source>
        <dbReference type="Proteomes" id="UP001225598"/>
    </source>
</evidence>
<keyword evidence="3" id="KW-1185">Reference proteome</keyword>
<feature type="signal peptide" evidence="1">
    <location>
        <begin position="1"/>
        <end position="21"/>
    </location>
</feature>
<reference evidence="2 3" key="1">
    <citation type="submission" date="2023-05" db="EMBL/GenBank/DDBJ databases">
        <title>Corynebacterium suedekumii sp. nov. and Corynebacterium breve sp. nov. isolated from raw cow's milk.</title>
        <authorList>
            <person name="Baer M.K."/>
            <person name="Mehl L."/>
            <person name="Hellmuth R."/>
            <person name="Marke G."/>
            <person name="Lipski A."/>
        </authorList>
    </citation>
    <scope>NUCLEOTIDE SEQUENCE [LARGE SCALE GENOMIC DNA]</scope>
    <source>
        <strain evidence="2 3">R4</strain>
    </source>
</reference>
<dbReference type="EMBL" id="CP126969">
    <property type="protein sequence ID" value="WIM68706.1"/>
    <property type="molecule type" value="Genomic_DNA"/>
</dbReference>
<dbReference type="Proteomes" id="UP001225598">
    <property type="component" value="Chromosome"/>
</dbReference>